<reference evidence="1 2" key="1">
    <citation type="journal article" date="2020" name="Appl. Environ. Microbiol.">
        <title>Genomic Characteristics of a Novel Species of Ammonia-Oxidizing Archaea from the Jiulong River Estuary.</title>
        <authorList>
            <person name="Zou D."/>
            <person name="Wan R."/>
            <person name="Han L."/>
            <person name="Xu M.N."/>
            <person name="Liu Y."/>
            <person name="Liu H."/>
            <person name="Kao S.J."/>
            <person name="Li M."/>
        </authorList>
    </citation>
    <scope>NUCLEOTIDE SEQUENCE [LARGE SCALE GENOMIC DNA]</scope>
    <source>
        <strain evidence="1">W1bin1</strain>
    </source>
</reference>
<organism evidence="1 2">
    <name type="scientific">Candidatus Nitrosomaritimum aestuariumsis</name>
    <dbReference type="NCBI Taxonomy" id="3342354"/>
    <lineage>
        <taxon>Archaea</taxon>
        <taxon>Nitrososphaerota</taxon>
        <taxon>Nitrososphaeria</taxon>
        <taxon>Nitrosopumilales</taxon>
        <taxon>Nitrosopumilaceae</taxon>
        <taxon>Candidatus Nitrosomaritimum</taxon>
    </lineage>
</organism>
<comment type="caution">
    <text evidence="1">The sequence shown here is derived from an EMBL/GenBank/DDBJ whole genome shotgun (WGS) entry which is preliminary data.</text>
</comment>
<evidence type="ECO:0000313" key="1">
    <source>
        <dbReference type="EMBL" id="MBA4451837.1"/>
    </source>
</evidence>
<proteinExistence type="predicted"/>
<evidence type="ECO:0000313" key="2">
    <source>
        <dbReference type="Proteomes" id="UP000559653"/>
    </source>
</evidence>
<protein>
    <submittedName>
        <fullName evidence="1">Uncharacterized protein</fullName>
    </submittedName>
</protein>
<dbReference type="EMBL" id="JACEMZ010000003">
    <property type="protein sequence ID" value="MBA4451837.1"/>
    <property type="molecule type" value="Genomic_DNA"/>
</dbReference>
<gene>
    <name evidence="1" type="ORF">H2B03_01475</name>
</gene>
<accession>A0AC60VWM2</accession>
<dbReference type="Proteomes" id="UP000559653">
    <property type="component" value="Unassembled WGS sequence"/>
</dbReference>
<sequence>MHCDDKRTIFALKKSLEEYSIEKERHLSELETETDFLKKSELKSKIDIIEKTIIEIKHQLTTM</sequence>
<name>A0AC60VWM2_9ARCH</name>